<comment type="caution">
    <text evidence="2">The sequence shown here is derived from an EMBL/GenBank/DDBJ whole genome shotgun (WGS) entry which is preliminary data.</text>
</comment>
<gene>
    <name evidence="2" type="ORF">AsFPU1_3230</name>
</gene>
<dbReference type="InterPro" id="IPR058587">
    <property type="entry name" value="CcmS"/>
</dbReference>
<dbReference type="Proteomes" id="UP000287247">
    <property type="component" value="Unassembled WGS sequence"/>
</dbReference>
<name>A0A401IKL2_APHSA</name>
<evidence type="ECO:0000259" key="1">
    <source>
        <dbReference type="Pfam" id="PF26619"/>
    </source>
</evidence>
<sequence>MMKFGTVPPDDQANQWRYQLDKFVQDNQQSLAALAWGLKLEWGENKDVLGIDLKPQPHFICCSRQAIEDLNKKVDRQIQEVLGILDGYNPQEEVAIIGIGTGQIKLIHFKSNPSPPLCFEQIPNNLDELIQKLEQFMIEQIKL</sequence>
<dbReference type="OrthoDB" id="454938at2"/>
<proteinExistence type="predicted"/>
<feature type="domain" description="Chaperone protein CcmS" evidence="1">
    <location>
        <begin position="4"/>
        <end position="141"/>
    </location>
</feature>
<keyword evidence="3" id="KW-1185">Reference proteome</keyword>
<protein>
    <recommendedName>
        <fullName evidence="1">Chaperone protein CcmS domain-containing protein</fullName>
    </recommendedName>
</protein>
<dbReference type="AlphaFoldDB" id="A0A401IKL2"/>
<organism evidence="2 3">
    <name type="scientific">Aphanothece sacrum FPU1</name>
    <dbReference type="NCBI Taxonomy" id="1920663"/>
    <lineage>
        <taxon>Bacteria</taxon>
        <taxon>Bacillati</taxon>
        <taxon>Cyanobacteriota</taxon>
        <taxon>Cyanophyceae</taxon>
        <taxon>Oscillatoriophycideae</taxon>
        <taxon>Chroococcales</taxon>
        <taxon>Aphanothecaceae</taxon>
        <taxon>Aphanothece</taxon>
    </lineage>
</organism>
<reference evidence="3" key="1">
    <citation type="submission" date="2017-05" db="EMBL/GenBank/DDBJ databases">
        <title>Physiological properties and genetic analysis related to exopolysaccharide production of fresh-water unicellular cyanobacterium Aphanothece sacrum, Suizenji Nori, that has been cultured as a food source in Japan.</title>
        <authorList>
            <person name="Kanesaki Y."/>
            <person name="Yoshikawa S."/>
            <person name="Ohki K."/>
        </authorList>
    </citation>
    <scope>NUCLEOTIDE SEQUENCE [LARGE SCALE GENOMIC DNA]</scope>
    <source>
        <strain evidence="3">FPU1</strain>
    </source>
</reference>
<dbReference type="Pfam" id="PF26619">
    <property type="entry name" value="CcmS"/>
    <property type="match status" value="1"/>
</dbReference>
<evidence type="ECO:0000313" key="2">
    <source>
        <dbReference type="EMBL" id="GBF81809.1"/>
    </source>
</evidence>
<evidence type="ECO:0000313" key="3">
    <source>
        <dbReference type="Proteomes" id="UP000287247"/>
    </source>
</evidence>
<accession>A0A401IKL2</accession>
<dbReference type="EMBL" id="BDQK01000013">
    <property type="protein sequence ID" value="GBF81809.1"/>
    <property type="molecule type" value="Genomic_DNA"/>
</dbReference>